<organism evidence="9 10">
    <name type="scientific">Sporothrix bragantina</name>
    <dbReference type="NCBI Taxonomy" id="671064"/>
    <lineage>
        <taxon>Eukaryota</taxon>
        <taxon>Fungi</taxon>
        <taxon>Dikarya</taxon>
        <taxon>Ascomycota</taxon>
        <taxon>Pezizomycotina</taxon>
        <taxon>Sordariomycetes</taxon>
        <taxon>Sordariomycetidae</taxon>
        <taxon>Ophiostomatales</taxon>
        <taxon>Ophiostomataceae</taxon>
        <taxon>Sporothrix</taxon>
    </lineage>
</organism>
<comment type="caution">
    <text evidence="9">The sequence shown here is derived from an EMBL/GenBank/DDBJ whole genome shotgun (WGS) entry which is preliminary data.</text>
</comment>
<dbReference type="EMBL" id="CAWUHC010000046">
    <property type="protein sequence ID" value="CAK7223984.1"/>
    <property type="molecule type" value="Genomic_DNA"/>
</dbReference>
<feature type="transmembrane region" description="Helical" evidence="7">
    <location>
        <begin position="324"/>
        <end position="345"/>
    </location>
</feature>
<evidence type="ECO:0000256" key="3">
    <source>
        <dbReference type="ARBA" id="ARBA00022692"/>
    </source>
</evidence>
<evidence type="ECO:0000313" key="10">
    <source>
        <dbReference type="Proteomes" id="UP001642406"/>
    </source>
</evidence>
<feature type="compositionally biased region" description="Polar residues" evidence="6">
    <location>
        <begin position="573"/>
        <end position="584"/>
    </location>
</feature>
<feature type="domain" description="Major facilitator superfamily (MFS) profile" evidence="8">
    <location>
        <begin position="54"/>
        <end position="561"/>
    </location>
</feature>
<dbReference type="PROSITE" id="PS50850">
    <property type="entry name" value="MFS"/>
    <property type="match status" value="1"/>
</dbReference>
<accession>A0ABP0BWG0</accession>
<feature type="transmembrane region" description="Helical" evidence="7">
    <location>
        <begin position="538"/>
        <end position="556"/>
    </location>
</feature>
<evidence type="ECO:0000256" key="5">
    <source>
        <dbReference type="ARBA" id="ARBA00023136"/>
    </source>
</evidence>
<dbReference type="PANTHER" id="PTHR23501">
    <property type="entry name" value="MAJOR FACILITATOR SUPERFAMILY"/>
    <property type="match status" value="1"/>
</dbReference>
<dbReference type="InterPro" id="IPR036259">
    <property type="entry name" value="MFS_trans_sf"/>
</dbReference>
<feature type="transmembrane region" description="Helical" evidence="7">
    <location>
        <begin position="147"/>
        <end position="168"/>
    </location>
</feature>
<dbReference type="InterPro" id="IPR053791">
    <property type="entry name" value="MFS_Tri12-like"/>
</dbReference>
<dbReference type="SUPFAM" id="SSF103473">
    <property type="entry name" value="MFS general substrate transporter"/>
    <property type="match status" value="1"/>
</dbReference>
<dbReference type="Proteomes" id="UP001642406">
    <property type="component" value="Unassembled WGS sequence"/>
</dbReference>
<dbReference type="PANTHER" id="PTHR23501:SF109">
    <property type="entry name" value="MAJOR FACILITATOR SUPERFAMILY (MFS) PROFILE DOMAIN-CONTAINING PROTEIN-RELATED"/>
    <property type="match status" value="1"/>
</dbReference>
<evidence type="ECO:0000259" key="8">
    <source>
        <dbReference type="PROSITE" id="PS50850"/>
    </source>
</evidence>
<reference evidence="9 10" key="1">
    <citation type="submission" date="2024-01" db="EMBL/GenBank/DDBJ databases">
        <authorList>
            <person name="Allen C."/>
            <person name="Tagirdzhanova G."/>
        </authorList>
    </citation>
    <scope>NUCLEOTIDE SEQUENCE [LARGE SCALE GENOMIC DNA]</scope>
</reference>
<evidence type="ECO:0000256" key="4">
    <source>
        <dbReference type="ARBA" id="ARBA00022989"/>
    </source>
</evidence>
<feature type="transmembrane region" description="Helical" evidence="7">
    <location>
        <begin position="253"/>
        <end position="272"/>
    </location>
</feature>
<feature type="transmembrane region" description="Helical" evidence="7">
    <location>
        <begin position="357"/>
        <end position="378"/>
    </location>
</feature>
<dbReference type="InterPro" id="IPR010573">
    <property type="entry name" value="MFS_Str1/Tri12-like"/>
</dbReference>
<evidence type="ECO:0000313" key="9">
    <source>
        <dbReference type="EMBL" id="CAK7223984.1"/>
    </source>
</evidence>
<feature type="transmembrane region" description="Helical" evidence="7">
    <location>
        <begin position="214"/>
        <end position="232"/>
    </location>
</feature>
<evidence type="ECO:0000256" key="2">
    <source>
        <dbReference type="ARBA" id="ARBA00022448"/>
    </source>
</evidence>
<dbReference type="InterPro" id="IPR005829">
    <property type="entry name" value="Sugar_transporter_CS"/>
</dbReference>
<keyword evidence="5 7" id="KW-0472">Membrane</keyword>
<name>A0ABP0BWG0_9PEZI</name>
<feature type="transmembrane region" description="Helical" evidence="7">
    <location>
        <begin position="278"/>
        <end position="303"/>
    </location>
</feature>
<feature type="transmembrane region" description="Helical" evidence="7">
    <location>
        <begin position="122"/>
        <end position="141"/>
    </location>
</feature>
<dbReference type="Gene3D" id="1.20.1250.20">
    <property type="entry name" value="MFS general substrate transporter like domains"/>
    <property type="match status" value="2"/>
</dbReference>
<feature type="region of interest" description="Disordered" evidence="6">
    <location>
        <begin position="570"/>
        <end position="590"/>
    </location>
</feature>
<keyword evidence="4 7" id="KW-1133">Transmembrane helix</keyword>
<evidence type="ECO:0000256" key="6">
    <source>
        <dbReference type="SAM" id="MobiDB-lite"/>
    </source>
</evidence>
<keyword evidence="3 7" id="KW-0812">Transmembrane</keyword>
<evidence type="ECO:0000256" key="1">
    <source>
        <dbReference type="ARBA" id="ARBA00004141"/>
    </source>
</evidence>
<dbReference type="Pfam" id="PF06609">
    <property type="entry name" value="TRI12"/>
    <property type="match status" value="1"/>
</dbReference>
<dbReference type="InterPro" id="IPR020846">
    <property type="entry name" value="MFS_dom"/>
</dbReference>
<keyword evidence="10" id="KW-1185">Reference proteome</keyword>
<feature type="transmembrane region" description="Helical" evidence="7">
    <location>
        <begin position="49"/>
        <end position="73"/>
    </location>
</feature>
<proteinExistence type="predicted"/>
<feature type="transmembrane region" description="Helical" evidence="7">
    <location>
        <begin position="416"/>
        <end position="442"/>
    </location>
</feature>
<feature type="transmembrane region" description="Helical" evidence="7">
    <location>
        <begin position="390"/>
        <end position="410"/>
    </location>
</feature>
<evidence type="ECO:0000256" key="7">
    <source>
        <dbReference type="SAM" id="Phobius"/>
    </source>
</evidence>
<comment type="subcellular location">
    <subcellularLocation>
        <location evidence="1">Membrane</location>
        <topology evidence="1">Multi-pass membrane protein</topology>
    </subcellularLocation>
</comment>
<feature type="transmembrane region" description="Helical" evidence="7">
    <location>
        <begin position="180"/>
        <end position="199"/>
    </location>
</feature>
<dbReference type="CDD" id="cd06179">
    <property type="entry name" value="MFS_TRI12_like"/>
    <property type="match status" value="1"/>
</dbReference>
<gene>
    <name evidence="9" type="ORF">SBRCBS47491_005393</name>
</gene>
<feature type="transmembrane region" description="Helical" evidence="7">
    <location>
        <begin position="454"/>
        <end position="473"/>
    </location>
</feature>
<dbReference type="PROSITE" id="PS00216">
    <property type="entry name" value="SUGAR_TRANSPORT_1"/>
    <property type="match status" value="1"/>
</dbReference>
<keyword evidence="2" id="KW-0813">Transport</keyword>
<protein>
    <recommendedName>
        <fullName evidence="8">Major facilitator superfamily (MFS) profile domain-containing protein</fullName>
    </recommendedName>
</protein>
<sequence>MSSDDIRGVTKAEAVTTEHLEPVPTDREVDSDSMSIRSAALGDDLPPGYFYSMSFLGTLLGFCLSAISAYMFVILPTNILSYINADIGPSAYSSWVNIARTLGLSFTYTILGRLSDLFGRRWFFIGGNIVAFIGIIISAVAQNMTTLIIGAAVYGVGETVQLSFNVAIGELVPNKYRPMVLSFIFLSNAPFAAFGPMIARKFISIPSLGWRWCYYINIINTGLAIICLFVFYHPPTFELLHERKTKREILKSLDYVGIFLWTAGLTIFLIGVSWGGSIYAWDSAATLSTLIVGVVLLIVLFVWEGFSKQKYPAIPIHFFRNRGFISLVACATVASMFYYSAVLLWPQQIKHFFTTDITYGGWLSCTVASSTALGQICAGVIVRWGGNVRYWLIFSTFAMVGFVASLAALTPEKKDMGIALTILGPFFVGFIELASLALAPLFCKAEDIGLASGLLASIRSAGGSVAVAVYSAILSNRLLTTIPANIIPAVEAAGLPESQVPALLTAYKAGNLTAFSPAVKAAVAAADPIAYTQAFKTVYLASLGFGGIAIIGCLFSKDAQKHLTSKVERKMSNVKSNKPVTNEKMSPEEV</sequence>